<evidence type="ECO:0000256" key="4">
    <source>
        <dbReference type="ARBA" id="ARBA00022475"/>
    </source>
</evidence>
<feature type="region of interest" description="Disordered" evidence="8">
    <location>
        <begin position="927"/>
        <end position="948"/>
    </location>
</feature>
<keyword evidence="3" id="KW-0813">Transport</keyword>
<feature type="region of interest" description="Disordered" evidence="8">
    <location>
        <begin position="441"/>
        <end position="462"/>
    </location>
</feature>
<dbReference type="InterPro" id="IPR002657">
    <property type="entry name" value="BilAc:Na_symport/Acr3"/>
</dbReference>
<feature type="transmembrane region" description="Helical" evidence="9">
    <location>
        <begin position="177"/>
        <end position="201"/>
    </location>
</feature>
<evidence type="ECO:0000256" key="6">
    <source>
        <dbReference type="ARBA" id="ARBA00022989"/>
    </source>
</evidence>
<evidence type="ECO:0000256" key="2">
    <source>
        <dbReference type="ARBA" id="ARBA00010110"/>
    </source>
</evidence>
<dbReference type="InterPro" id="IPR038770">
    <property type="entry name" value="Na+/solute_symporter_sf"/>
</dbReference>
<dbReference type="GO" id="GO:0015297">
    <property type="term" value="F:antiporter activity"/>
    <property type="evidence" value="ECO:0007669"/>
    <property type="project" value="InterPro"/>
</dbReference>
<feature type="compositionally biased region" description="Low complexity" evidence="8">
    <location>
        <begin position="818"/>
        <end position="828"/>
    </location>
</feature>
<evidence type="ECO:0000256" key="8">
    <source>
        <dbReference type="SAM" id="MobiDB-lite"/>
    </source>
</evidence>
<feature type="region of interest" description="Disordered" evidence="8">
    <location>
        <begin position="1768"/>
        <end position="1826"/>
    </location>
</feature>
<comment type="subcellular location">
    <subcellularLocation>
        <location evidence="1">Cell membrane</location>
        <topology evidence="1">Multi-pass membrane protein</topology>
    </subcellularLocation>
</comment>
<feature type="transmembrane region" description="Helical" evidence="9">
    <location>
        <begin position="241"/>
        <end position="262"/>
    </location>
</feature>
<comment type="similarity">
    <text evidence="2">Belongs to the arsenical resistance-3 (ACR3) (TC 2.A.59) family.</text>
</comment>
<proteinExistence type="inferred from homology"/>
<dbReference type="Proteomes" id="UP000186817">
    <property type="component" value="Unassembled WGS sequence"/>
</dbReference>
<dbReference type="InterPro" id="IPR004706">
    <property type="entry name" value="Arsenical-R_Acr3"/>
</dbReference>
<dbReference type="GO" id="GO:0015105">
    <property type="term" value="F:arsenite transmembrane transporter activity"/>
    <property type="evidence" value="ECO:0007669"/>
    <property type="project" value="TreeGrafter"/>
</dbReference>
<sequence length="3059" mass="324104">MSTPKAETCDASCAQDCTRGTMESLGLRAELTVEQVQQALNVNPETASLCIAGQRLPEQSKMKLKELIDVNGTSEVCVCPRVTWGEEFLCCPEAVLRQKPKAKLGLERFLTVWILLAAGAGVLLGYYTSLDKKIEALKVGNTNLLSAIGMIAMLLPPFAAVKYNEFTSAVRRIPKRIAVLSLVMNWIVGPFLMLGLGMVTLSGHPDLLQGVVFIGAARCIAMVLVWTSLADGDSFLCVSLVLLNSLITIVGYAPIVTLLAAVGQAAGINIEGNVSFMTVFINVAIYLGIPLVIGIFMWSCGHGKEWYWKRFLPRFAPVGLISLLVVVFLMFCEMAKPLLNGQVSIVDVLFAVIPLLLYFSLMFGLSWACSRLLKLGFPETVTLAFTGASNNFELALASCTAIFGTSSNQAIATVLGPLIEIPVMLLMVRVSGCLRFEKEVQGSESSDTDETTATSPNSSPVHAGHVCGQPAMLLQAADRVISDCSSSLAAEMFSKEFGSTVGSVAVVAVALEGNMDEDLSESSSREAKGVGVALELGGIIIVQYIATELLARSAVPSEPSTARSVVASEARGSLREATAENGLDASHTAEPEARESSREDTAENGLDVPPTAEPEARESSREDKDENGLDVPRTAEPEVRESREDTAENGLDVPPTAEPEAENGFDVLHTMEPEAARQKCNELEKTSEKNRPKTASMPYLRSCRHQEMDVLAASLTAGLEIPAKDGDVATEASALLKFRLDEFFAVHGDLGGRDGYCSRWPHWLRSRQGEAGEASEEEMQEMQALVATEPSRPAEEAELSVGKALSPRASMTQDTPRSGASGHTSAGTSELDLATDCRELKSGCPPQLLFGLCEELVHAACQAHDTPQEAMSVVVSQATVSVDTETMLRSLEATIPAEPLPKSKEELPPGGKLWLEEVDVLAASLTDGLEPGFSRPSGPPSEASPGDLSELYRETYDCSLQVTIMLEHIPKTKDELPLDCRSWVTAGRDAFSRLDAEPRLQEMDVLAASLTAGLDASPGEDRAEGDPEAEASMLSQATIFLEQVPKSQDELHAEMNVLAASLTAGLTDLPSKNHVEDDAAEVATLAPEQEEMQEMQALVASEPSPPAEEARDTPRSGASGVSLLERHTSAGTSELDLATDCRALQSGFPIKQQQQELVHAACQAQDTPQEAMSVVVSQDEATIPAEPLPKSKEELPPGGKLWLEEVDVLAASLTDGLEPGFSRPSGPPSEASPGDLSELYRETYDCSLQVTIMLEHIPKTKDELLQEMDVLAASLTAGLDSSPGEDRAEGDPEAEAPMLLQATIFLEQVPKSQDELHAEMNVLAASLTAGLTDLPSKSHVEDDAAEVATLAPEQEEMQEMQALVATEPAPPAEEARDTPRSGASGHTSAGTSELDLATDCRALQSGFPIKQQQQELVHAACQAQDTPQEAMSVVVSQATAIDATEVVVSLQVEDLVWLLRLPDFRRDVRTAVGEGGKTQSAKSELSSPDRVREELVHTACQAGDTPQEALSVVVSQATIIIETTADAAVTGAVQSVQDAIEGVQLRPLRPPSAGSFPLSSLGEAADAQVVADVLEAAMPLPSTTGPASEAAAGTDFEVISVCLRKGSNFDRLAQVGSFPLSSLGEAADAQVVADVLEAAMPLPSTTGPASEAAAGTDFEVISVCLRKGSNFDRLAQVGSFPLSSLGEAADAQVVADVLEAAMPLPSTTGPASEAAAGTDFEVISVCLRKGSNFDRLAQVGSFPLSSLGEAADAQVVADVLEAAMPLPSTTGPASEAAAGTDFEGYGTRGWRPDSSRGSKPEAHDEKEVLAARPLDEGTFPPSSVDEATILAEPVPKSKEELLEEVDVLAASLTVTIMLEHIPKTKDELLQEMDVLAASLTAGLDASPGADRAEGDPEAEAPMLLQELRHYFITELCLVAGKHFESTFGGTALATIVLERVPKSQDELHAEMNVLAASLTAGLTDLPSKNHVEDDAAEVATLAPEQEEMQEMHALVATEPSPPAEEAEGSLERVRVTARLCLNALGSGQTSARTSELDLATDCCPSQQSMSRQIQLLVAELCLLRASAAAGATEMIASRNWMLDDPVQAEDLPASQSSTESAELDLAKELVHAACQAEDTPQEALSVVVSQASAAVDAAVMVSALKERLGVRPLSAGGAKFGCTEGSFPASSLGEEVQAAVPLPIMSEPASEASVLVEPPRSKELLLDSKVAMMDNLAQSLIDGLQVVDVKQAQPAGSETQPSAKAEAALHRALRRAPLPHVSAECRAKKLRCEDVAEQDRPTSGGFDRSVASVLASAACSEAAEAVMQAAYEEVLPCLQLEADRQSCAIDRLPRAMPRVSDGVGSGSEEAGKLGAAAAAKLLLEAQPAGSETQPSAKAEAALHRALRRAPLPHVSAECRAKKLRCEDVAEQDRPTSGGFDRSVASVLASAACSEAAEAVMQAAYEEVLPCHQLEADRRPSRLDAVESIEPRAAVNIGGIGSVGSEDSARVGQAAAAKLLGEVADAAPSSEVKEDVDAAAMVQSLKERLKLRPPSAGPDAQFDFRNSPKSICSAKLPSALVAHSARERPGLTSVGTAELDLAADRPMSSGMQSSVDMFLMCRPLFAVCTVFVSTRTRFSHEFPADPIPEKELVHAACTAAETPPKASSVAMSQATADDDAAAAFQSVQAAMPLPSTTGPASEAAAGTDFEVISVCLRKGSNSDLFDRPAQVGSFPLSSLGEAADAQVVADVLEAEMQRIEIDQPLQVSSPELSALLPRRPAPRQQRPQCELLTKKYCTLRSSWNLAGGIASVGSEEAARLGAAAAADLLEEERITTEVTGDVLPDTHDHARLVELESQRRFLHCKALVVVDASILSETSSESKDPKPGKAEMAAVPARTYWFETPWFAVFRSAGVICQSPSSAREKTMVPSTEILEQQPTTSRFSADVEAAKHKFERCESSASTEAAAERFPRFSSDSSNEEREVEVSPAERLRLEREEHDDEKAELFREVRATPVIALLLVLLFVCWANPIVLLWVASLVGLVVVLPNVVFNLHLMLASNPDLDSDPTDISTAPSSRSA</sequence>
<dbReference type="PANTHER" id="PTHR43057">
    <property type="entry name" value="ARSENITE EFFLUX TRANSPORTER"/>
    <property type="match status" value="1"/>
</dbReference>
<evidence type="ECO:0000256" key="5">
    <source>
        <dbReference type="ARBA" id="ARBA00022692"/>
    </source>
</evidence>
<name>A0A1Q9C8B7_SYMMI</name>
<feature type="transmembrane region" description="Helical" evidence="9">
    <location>
        <begin position="207"/>
        <end position="229"/>
    </location>
</feature>
<dbReference type="GO" id="GO:0015104">
    <property type="term" value="F:antimonite transmembrane transporter activity"/>
    <property type="evidence" value="ECO:0007669"/>
    <property type="project" value="TreeGrafter"/>
</dbReference>
<dbReference type="OrthoDB" id="426729at2759"/>
<feature type="compositionally biased region" description="Basic and acidic residues" evidence="8">
    <location>
        <begin position="614"/>
        <end position="646"/>
    </location>
</feature>
<dbReference type="NCBIfam" id="TIGR00832">
    <property type="entry name" value="acr3"/>
    <property type="match status" value="1"/>
</dbReference>
<feature type="compositionally biased region" description="Basic and acidic residues" evidence="8">
    <location>
        <begin position="1790"/>
        <end position="1815"/>
    </location>
</feature>
<evidence type="ECO:0000313" key="10">
    <source>
        <dbReference type="EMBL" id="OLP79164.1"/>
    </source>
</evidence>
<feature type="compositionally biased region" description="Low complexity" evidence="8">
    <location>
        <begin position="1381"/>
        <end position="1392"/>
    </location>
</feature>
<comment type="caution">
    <text evidence="10">The sequence shown here is derived from an EMBL/GenBank/DDBJ whole genome shotgun (WGS) entry which is preliminary data.</text>
</comment>
<keyword evidence="11" id="KW-1185">Reference proteome</keyword>
<feature type="transmembrane region" description="Helical" evidence="9">
    <location>
        <begin position="410"/>
        <end position="428"/>
    </location>
</feature>
<gene>
    <name evidence="10" type="primary">arsB</name>
    <name evidence="10" type="ORF">AK812_SmicGene40579</name>
</gene>
<feature type="region of interest" description="Disordered" evidence="8">
    <location>
        <begin position="787"/>
        <end position="828"/>
    </location>
</feature>
<dbReference type="EMBL" id="LSRX01001516">
    <property type="protein sequence ID" value="OLP79164.1"/>
    <property type="molecule type" value="Genomic_DNA"/>
</dbReference>
<keyword evidence="6 9" id="KW-1133">Transmembrane helix</keyword>
<protein>
    <submittedName>
        <fullName evidence="10">Arsenite resistance protein ArsB</fullName>
    </submittedName>
</protein>
<accession>A0A1Q9C8B7</accession>
<feature type="transmembrane region" description="Helical" evidence="9">
    <location>
        <begin position="2995"/>
        <end position="3026"/>
    </location>
</feature>
<feature type="transmembrane region" description="Helical" evidence="9">
    <location>
        <begin position="109"/>
        <end position="127"/>
    </location>
</feature>
<feature type="region of interest" description="Disordered" evidence="8">
    <location>
        <begin position="1367"/>
        <end position="1392"/>
    </location>
</feature>
<evidence type="ECO:0000256" key="3">
    <source>
        <dbReference type="ARBA" id="ARBA00022448"/>
    </source>
</evidence>
<evidence type="ECO:0000256" key="9">
    <source>
        <dbReference type="SAM" id="Phobius"/>
    </source>
</evidence>
<feature type="region of interest" description="Disordered" evidence="8">
    <location>
        <begin position="1215"/>
        <end position="1236"/>
    </location>
</feature>
<evidence type="ECO:0000256" key="7">
    <source>
        <dbReference type="ARBA" id="ARBA00023136"/>
    </source>
</evidence>
<feature type="transmembrane region" description="Helical" evidence="9">
    <location>
        <begin position="274"/>
        <end position="299"/>
    </location>
</feature>
<dbReference type="Gene3D" id="1.20.1530.20">
    <property type="match status" value="1"/>
</dbReference>
<evidence type="ECO:0000313" key="11">
    <source>
        <dbReference type="Proteomes" id="UP000186817"/>
    </source>
</evidence>
<dbReference type="GO" id="GO:0005886">
    <property type="term" value="C:plasma membrane"/>
    <property type="evidence" value="ECO:0007669"/>
    <property type="project" value="UniProtKB-SubCell"/>
</dbReference>
<feature type="region of interest" description="Disordered" evidence="8">
    <location>
        <begin position="2948"/>
        <end position="2976"/>
    </location>
</feature>
<keyword evidence="7 9" id="KW-0472">Membrane</keyword>
<dbReference type="PANTHER" id="PTHR43057:SF1">
    <property type="entry name" value="ARSENICAL-RESISTANCE PROTEIN 3"/>
    <property type="match status" value="1"/>
</dbReference>
<organism evidence="10 11">
    <name type="scientific">Symbiodinium microadriaticum</name>
    <name type="common">Dinoflagellate</name>
    <name type="synonym">Zooxanthella microadriatica</name>
    <dbReference type="NCBI Taxonomy" id="2951"/>
    <lineage>
        <taxon>Eukaryota</taxon>
        <taxon>Sar</taxon>
        <taxon>Alveolata</taxon>
        <taxon>Dinophyceae</taxon>
        <taxon>Suessiales</taxon>
        <taxon>Symbiodiniaceae</taxon>
        <taxon>Symbiodinium</taxon>
    </lineage>
</organism>
<dbReference type="Pfam" id="PF01758">
    <property type="entry name" value="SBF"/>
    <property type="match status" value="1"/>
</dbReference>
<evidence type="ECO:0000256" key="1">
    <source>
        <dbReference type="ARBA" id="ARBA00004651"/>
    </source>
</evidence>
<feature type="transmembrane region" description="Helical" evidence="9">
    <location>
        <begin position="147"/>
        <end position="165"/>
    </location>
</feature>
<reference evidence="10 11" key="1">
    <citation type="submission" date="2016-02" db="EMBL/GenBank/DDBJ databases">
        <title>Genome analysis of coral dinoflagellate symbionts highlights evolutionary adaptations to a symbiotic lifestyle.</title>
        <authorList>
            <person name="Aranda M."/>
            <person name="Li Y."/>
            <person name="Liew Y.J."/>
            <person name="Baumgarten S."/>
            <person name="Simakov O."/>
            <person name="Wilson M."/>
            <person name="Piel J."/>
            <person name="Ashoor H."/>
            <person name="Bougouffa S."/>
            <person name="Bajic V.B."/>
            <person name="Ryu T."/>
            <person name="Ravasi T."/>
            <person name="Bayer T."/>
            <person name="Micklem G."/>
            <person name="Kim H."/>
            <person name="Bhak J."/>
            <person name="Lajeunesse T.C."/>
            <person name="Voolstra C.R."/>
        </authorList>
    </citation>
    <scope>NUCLEOTIDE SEQUENCE [LARGE SCALE GENOMIC DNA]</scope>
    <source>
        <strain evidence="10 11">CCMP2467</strain>
    </source>
</reference>
<feature type="transmembrane region" description="Helical" evidence="9">
    <location>
        <begin position="343"/>
        <end position="369"/>
    </location>
</feature>
<keyword evidence="5 9" id="KW-0812">Transmembrane</keyword>
<feature type="transmembrane region" description="Helical" evidence="9">
    <location>
        <begin position="311"/>
        <end position="331"/>
    </location>
</feature>
<feature type="region of interest" description="Disordered" evidence="8">
    <location>
        <begin position="554"/>
        <end position="661"/>
    </location>
</feature>
<feature type="compositionally biased region" description="Basic and acidic residues" evidence="8">
    <location>
        <begin position="587"/>
        <end position="601"/>
    </location>
</feature>
<keyword evidence="4" id="KW-1003">Cell membrane</keyword>
<feature type="compositionally biased region" description="Basic and acidic residues" evidence="8">
    <location>
        <begin position="2959"/>
        <end position="2976"/>
    </location>
</feature>